<dbReference type="Gene3D" id="3.40.50.10470">
    <property type="entry name" value="Translation initiation factor eif-2b, domain 2"/>
    <property type="match status" value="1"/>
</dbReference>
<gene>
    <name evidence="2 3" type="primary">mtnA</name>
    <name evidence="3" type="ORF">NZD86_12550</name>
</gene>
<feature type="binding site" evidence="2">
    <location>
        <position position="85"/>
    </location>
    <ligand>
        <name>substrate</name>
    </ligand>
</feature>
<dbReference type="NCBIfam" id="NF004326">
    <property type="entry name" value="PRK05720.1"/>
    <property type="match status" value="1"/>
</dbReference>
<protein>
    <recommendedName>
        <fullName evidence="2">Methylthioribose-1-phosphate isomerase</fullName>
        <shortName evidence="2">M1Pi</shortName>
        <shortName evidence="2">MTR-1-P isomerase</shortName>
        <ecNumber evidence="2">5.3.1.23</ecNumber>
    </recommendedName>
    <alternativeName>
        <fullName evidence="2">S-methyl-5-thioribose-1-phosphate isomerase</fullName>
    </alternativeName>
</protein>
<evidence type="ECO:0000256" key="1">
    <source>
        <dbReference type="ARBA" id="ARBA00023235"/>
    </source>
</evidence>
<dbReference type="RefSeq" id="WP_268042076.1">
    <property type="nucleotide sequence ID" value="NZ_CP104064.1"/>
</dbReference>
<dbReference type="InterPro" id="IPR027363">
    <property type="entry name" value="M1Pi_N"/>
</dbReference>
<feature type="binding site" evidence="2">
    <location>
        <begin position="240"/>
        <end position="241"/>
    </location>
    <ligand>
        <name>substrate</name>
    </ligand>
</feature>
<evidence type="ECO:0000313" key="3">
    <source>
        <dbReference type="EMBL" id="WAH35146.1"/>
    </source>
</evidence>
<feature type="binding site" evidence="2">
    <location>
        <begin position="44"/>
        <end position="46"/>
    </location>
    <ligand>
        <name>substrate</name>
    </ligand>
</feature>
<dbReference type="InterPro" id="IPR042529">
    <property type="entry name" value="IF_2B-like_C"/>
</dbReference>
<dbReference type="EMBL" id="CP104064">
    <property type="protein sequence ID" value="WAH35146.1"/>
    <property type="molecule type" value="Genomic_DNA"/>
</dbReference>
<comment type="function">
    <text evidence="2">Catalyzes the interconversion of methylthioribose-1-phosphate (MTR-1-P) into methylthioribulose-1-phosphate (MTRu-1-P).</text>
</comment>
<dbReference type="PANTHER" id="PTHR43475:SF1">
    <property type="entry name" value="METHYLTHIORIBOSE-1-PHOSPHATE ISOMERASE"/>
    <property type="match status" value="1"/>
</dbReference>
<dbReference type="Proteomes" id="UP001164803">
    <property type="component" value="Chromosome"/>
</dbReference>
<keyword evidence="2" id="KW-0486">Methionine biosynthesis</keyword>
<dbReference type="GO" id="GO:0046523">
    <property type="term" value="F:S-methyl-5-thioribose-1-phosphate isomerase activity"/>
    <property type="evidence" value="ECO:0007669"/>
    <property type="project" value="UniProtKB-EC"/>
</dbReference>
<evidence type="ECO:0000256" key="2">
    <source>
        <dbReference type="HAMAP-Rule" id="MF_01678"/>
    </source>
</evidence>
<organism evidence="3 4">
    <name type="scientific">Alicyclobacillus dauci</name>
    <dbReference type="NCBI Taxonomy" id="1475485"/>
    <lineage>
        <taxon>Bacteria</taxon>
        <taxon>Bacillati</taxon>
        <taxon>Bacillota</taxon>
        <taxon>Bacilli</taxon>
        <taxon>Bacillales</taxon>
        <taxon>Alicyclobacillaceae</taxon>
        <taxon>Alicyclobacillus</taxon>
    </lineage>
</organism>
<dbReference type="InterPro" id="IPR037171">
    <property type="entry name" value="NagB/RpiA_transferase-like"/>
</dbReference>
<dbReference type="Gene3D" id="1.20.120.420">
    <property type="entry name" value="translation initiation factor eif-2b, domain 1"/>
    <property type="match status" value="1"/>
</dbReference>
<comment type="catalytic activity">
    <reaction evidence="2">
        <text>5-(methylsulfanyl)-alpha-D-ribose 1-phosphate = 5-(methylsulfanyl)-D-ribulose 1-phosphate</text>
        <dbReference type="Rhea" id="RHEA:19989"/>
        <dbReference type="ChEBI" id="CHEBI:58533"/>
        <dbReference type="ChEBI" id="CHEBI:58548"/>
        <dbReference type="EC" id="5.3.1.23"/>
    </reaction>
</comment>
<feature type="active site" description="Proton donor" evidence="2">
    <location>
        <position position="230"/>
    </location>
</feature>
<dbReference type="NCBIfam" id="TIGR00524">
    <property type="entry name" value="eIF-2B_rel"/>
    <property type="match status" value="1"/>
</dbReference>
<name>A0ABY6YXB1_9BACL</name>
<dbReference type="NCBIfam" id="TIGR00512">
    <property type="entry name" value="salvage_mtnA"/>
    <property type="match status" value="1"/>
</dbReference>
<dbReference type="EC" id="5.3.1.23" evidence="2"/>
<evidence type="ECO:0000313" key="4">
    <source>
        <dbReference type="Proteomes" id="UP001164803"/>
    </source>
</evidence>
<comment type="similarity">
    <text evidence="2">Belongs to the EIF-2B alpha/beta/delta subunits family. MtnA subfamily.</text>
</comment>
<proteinExistence type="inferred from homology"/>
<dbReference type="PANTHER" id="PTHR43475">
    <property type="entry name" value="METHYLTHIORIBOSE-1-PHOSPHATE ISOMERASE"/>
    <property type="match status" value="1"/>
</dbReference>
<accession>A0ABY6YXB1</accession>
<keyword evidence="4" id="KW-1185">Reference proteome</keyword>
<feature type="binding site" evidence="2">
    <location>
        <position position="189"/>
    </location>
    <ligand>
        <name>substrate</name>
    </ligand>
</feature>
<dbReference type="InterPro" id="IPR000649">
    <property type="entry name" value="IF-2B-related"/>
</dbReference>
<dbReference type="HAMAP" id="MF_01678">
    <property type="entry name" value="Salvage_MtnA"/>
    <property type="match status" value="1"/>
</dbReference>
<keyword evidence="1 2" id="KW-0413">Isomerase</keyword>
<dbReference type="SUPFAM" id="SSF100950">
    <property type="entry name" value="NagB/RpiA/CoA transferase-like"/>
    <property type="match status" value="1"/>
</dbReference>
<keyword evidence="2" id="KW-0028">Amino-acid biosynthesis</keyword>
<feature type="site" description="Transition state stabilizer" evidence="2">
    <location>
        <position position="150"/>
    </location>
</feature>
<dbReference type="InterPro" id="IPR005251">
    <property type="entry name" value="IF-M1Pi"/>
</dbReference>
<sequence length="343" mass="37324">MDAIRWSPEELKLLDQTKLPHQQVWETYAEATSIADAIRAMKVRGAPAIGAAGAFAVAIEARRLAGQPDMRERLERAITVLHDARPTAVNLAWALNLMRQLIDETSDEALPVILYNKALQIAEEDVKTNHAIGDYGAQLFNRPTRILTHCNTGALATVGYGTALGIIRSLHHQGKLQHVYVDETRPYLQGARLTAYELADEGIPFDIITDSMAGHFMQQGVVDAVIVGADRVARNGDTANKIGTYTLAVLAHHHEVPFYVAAPMSTIDLDTEKGEDIPIEQRNMEEVTHIFGQAIAPEGATALHPAFDVTPGGLITGIVTERGVVSAPYESTLRSLKNGEANE</sequence>
<dbReference type="Pfam" id="PF01008">
    <property type="entry name" value="IF-2B"/>
    <property type="match status" value="1"/>
</dbReference>
<comment type="pathway">
    <text evidence="2">Amino-acid biosynthesis; L-methionine biosynthesis via salvage pathway; L-methionine from S-methyl-5-thio-alpha-D-ribose 1-phosphate: step 1/6.</text>
</comment>
<dbReference type="InterPro" id="IPR011559">
    <property type="entry name" value="Initiation_fac_2B_a/b/d"/>
</dbReference>
<reference evidence="3" key="1">
    <citation type="submission" date="2022-08" db="EMBL/GenBank/DDBJ databases">
        <title>Alicyclobacillus dauci DSM2870, complete genome.</title>
        <authorList>
            <person name="Wang Q."/>
            <person name="Cai R."/>
            <person name="Wang Z."/>
        </authorList>
    </citation>
    <scope>NUCLEOTIDE SEQUENCE</scope>
    <source>
        <strain evidence="3">DSM 28700</strain>
    </source>
</reference>